<keyword evidence="3" id="KW-1185">Reference proteome</keyword>
<accession>A0ABZ0RKK4</accession>
<feature type="region of interest" description="Disordered" evidence="1">
    <location>
        <begin position="647"/>
        <end position="668"/>
    </location>
</feature>
<evidence type="ECO:0000313" key="2">
    <source>
        <dbReference type="EMBL" id="WPJ96735.1"/>
    </source>
</evidence>
<organism evidence="2 3">
    <name type="scientific">Coraliomargarita algicola</name>
    <dbReference type="NCBI Taxonomy" id="3092156"/>
    <lineage>
        <taxon>Bacteria</taxon>
        <taxon>Pseudomonadati</taxon>
        <taxon>Verrucomicrobiota</taxon>
        <taxon>Opitutia</taxon>
        <taxon>Puniceicoccales</taxon>
        <taxon>Coraliomargaritaceae</taxon>
        <taxon>Coraliomargarita</taxon>
    </lineage>
</organism>
<dbReference type="EMBL" id="CP138858">
    <property type="protein sequence ID" value="WPJ96735.1"/>
    <property type="molecule type" value="Genomic_DNA"/>
</dbReference>
<sequence>MISTGTGIFAADGESAPYVDDHLVNYLFTFDQFQAPFPKIADPLVRGPTWHLLRNYYRLYKQDDPDRFEDYKIGNPLGVESQGSGFKIAARSYFPMTEKNQPQASELPQAYYDLHLDPNVNNTFEANTGTEPILRVTDMAISPLVTRVQYFLSLQAVRIDPVAPETEVKYRLDLLLDPVVTLWNPYNVALSYDKLRVTAEAFKIPMEIFIREPDTPEESINTYLGLLANPGSDRSTISLDLTDTETLAPGEIKVYADSDLSLASGRISGELLPYTKSIIDQTGYRFTKINQQDSDPGTELYLAPDSDIRLEASSNSGLSLYTTLYRNLSSGEERTGITLGSIRSTSNESTEFNWPPADPPEYIKIQDISDTMSPSKHPVGVFDIHLRPEDTNVPVQFLTHYNPRATSFRQYTGIYYDGEDGTSPGNYRCELVTFSNWNNQELAIANDGSGYWGESVASGQTKVVLFELPTTPLHSLAAFQHVNNISNYTQEPAYIVGNSHASPFIPPNAVTRTIEVDSTGRTQVDWSYLCNSALWDSYFFSSIGPRPDLDLSDNEFESIFQYYLDGQPLPNSRMQFIGSDSSATLAELSSSSNNSKIAADAYANIATHLMVDGAFNINSTSIEAWKALLSSRNGLDIRYLSGNSSQIASKQDSPFSRTSLPSGDANDDWSGYRSLSESEVQSLAEEIVDQVLLRGPFTSLADFVNRRLDNDLSSALKGPLQAAIDQTSINNQFSDEVVLSDLDSDMQYPNHAVGPIAAGAPGYLRQSDLLMTLGPVMSARSDTFTIRAYGDYIHPVTGEKTEALCEAVIQRTPYYVSNANDPTDTVLDATNDKFGRRFVIRSFRWLDNDQI</sequence>
<evidence type="ECO:0000313" key="3">
    <source>
        <dbReference type="Proteomes" id="UP001324993"/>
    </source>
</evidence>
<feature type="compositionally biased region" description="Polar residues" evidence="1">
    <location>
        <begin position="647"/>
        <end position="661"/>
    </location>
</feature>
<dbReference type="Proteomes" id="UP001324993">
    <property type="component" value="Chromosome"/>
</dbReference>
<dbReference type="RefSeq" id="WP_319833592.1">
    <property type="nucleotide sequence ID" value="NZ_CP138858.1"/>
</dbReference>
<name>A0ABZ0RKK4_9BACT</name>
<reference evidence="2 3" key="1">
    <citation type="submission" date="2023-11" db="EMBL/GenBank/DDBJ databases">
        <title>Coraliomargarita sp. nov., isolated from marine algae.</title>
        <authorList>
            <person name="Lee J.K."/>
            <person name="Baek J.H."/>
            <person name="Kim J.M."/>
            <person name="Choi D.G."/>
            <person name="Jeon C.O."/>
        </authorList>
    </citation>
    <scope>NUCLEOTIDE SEQUENCE [LARGE SCALE GENOMIC DNA]</scope>
    <source>
        <strain evidence="2 3">J2-16</strain>
    </source>
</reference>
<evidence type="ECO:0000256" key="1">
    <source>
        <dbReference type="SAM" id="MobiDB-lite"/>
    </source>
</evidence>
<gene>
    <name evidence="2" type="ORF">SH580_03325</name>
</gene>
<protein>
    <submittedName>
        <fullName evidence="2">Uncharacterized protein</fullName>
    </submittedName>
</protein>
<proteinExistence type="predicted"/>